<keyword evidence="3 14" id="KW-0813">Transport</keyword>
<feature type="compositionally biased region" description="Low complexity" evidence="15">
    <location>
        <begin position="1"/>
        <end position="13"/>
    </location>
</feature>
<dbReference type="OrthoDB" id="7813104at2759"/>
<dbReference type="SUPFAM" id="SSF144122">
    <property type="entry name" value="Tim10-like"/>
    <property type="match status" value="1"/>
</dbReference>
<evidence type="ECO:0000256" key="3">
    <source>
        <dbReference type="ARBA" id="ARBA00022448"/>
    </source>
</evidence>
<keyword evidence="18" id="KW-1185">Reference proteome</keyword>
<dbReference type="Proteomes" id="UP000184383">
    <property type="component" value="Unassembled WGS sequence"/>
</dbReference>
<evidence type="ECO:0000313" key="18">
    <source>
        <dbReference type="Proteomes" id="UP000184383"/>
    </source>
</evidence>
<keyword evidence="10 14" id="KW-1015">Disulfide bond</keyword>
<comment type="subcellular location">
    <subcellularLocation>
        <location evidence="1 14">Mitochondrion inner membrane</location>
        <topology evidence="1 14">Peripheral membrane protein</topology>
        <orientation evidence="1 14">Intermembrane side</orientation>
    </subcellularLocation>
</comment>
<dbReference type="STRING" id="1073089.A0A1L9RBW0"/>
<dbReference type="FunFam" id="1.10.287.810:FF:000001">
    <property type="entry name" value="mitochondrial import inner membrane translocase subunit TIM13"/>
    <property type="match status" value="1"/>
</dbReference>
<evidence type="ECO:0000256" key="13">
    <source>
        <dbReference type="ARBA" id="ARBA00025862"/>
    </source>
</evidence>
<feature type="non-terminal residue" evidence="17">
    <location>
        <position position="107"/>
    </location>
</feature>
<evidence type="ECO:0000256" key="2">
    <source>
        <dbReference type="ARBA" id="ARBA00006720"/>
    </source>
</evidence>
<evidence type="ECO:0000313" key="17">
    <source>
        <dbReference type="EMBL" id="OJJ32353.1"/>
    </source>
</evidence>
<gene>
    <name evidence="17" type="ORF">ASPWEDRAFT_75191</name>
</gene>
<dbReference type="Pfam" id="PF02953">
    <property type="entry name" value="zf-Tim10_DDP"/>
    <property type="match status" value="1"/>
</dbReference>
<keyword evidence="8 14" id="KW-0811">Translocation</keyword>
<accession>A0A1L9RBW0</accession>
<keyword evidence="4" id="KW-0479">Metal-binding</keyword>
<dbReference type="AlphaFoldDB" id="A0A1L9RBW0"/>
<dbReference type="InterPro" id="IPR035427">
    <property type="entry name" value="Tim10-like_dom_sf"/>
</dbReference>
<dbReference type="GO" id="GO:0046872">
    <property type="term" value="F:metal ion binding"/>
    <property type="evidence" value="ECO:0007669"/>
    <property type="project" value="UniProtKB-KW"/>
</dbReference>
<comment type="domain">
    <text evidence="14">The twin CX3C motif contains 4 conserved Cys residues that form 2 disulfide bonds in the mitochondrial intermembrane space.</text>
</comment>
<evidence type="ECO:0000256" key="7">
    <source>
        <dbReference type="ARBA" id="ARBA00022927"/>
    </source>
</evidence>
<evidence type="ECO:0000256" key="14">
    <source>
        <dbReference type="RuleBase" id="RU367043"/>
    </source>
</evidence>
<comment type="similarity">
    <text evidence="2 14">Belongs to the small Tim family.</text>
</comment>
<evidence type="ECO:0000256" key="10">
    <source>
        <dbReference type="ARBA" id="ARBA00023157"/>
    </source>
</evidence>
<dbReference type="GO" id="GO:0015031">
    <property type="term" value="P:protein transport"/>
    <property type="evidence" value="ECO:0007669"/>
    <property type="project" value="UniProtKB-KW"/>
</dbReference>
<feature type="region of interest" description="Disordered" evidence="15">
    <location>
        <begin position="1"/>
        <end position="20"/>
    </location>
</feature>
<evidence type="ECO:0000256" key="6">
    <source>
        <dbReference type="ARBA" id="ARBA00022833"/>
    </source>
</evidence>
<name>A0A1L9RBW0_ASPWE</name>
<keyword evidence="11 14" id="KW-0143">Chaperone</keyword>
<evidence type="ECO:0000256" key="4">
    <source>
        <dbReference type="ARBA" id="ARBA00022723"/>
    </source>
</evidence>
<keyword evidence="5 14" id="KW-0999">Mitochondrion inner membrane</keyword>
<comment type="subunit">
    <text evidence="13">Heterohexamer; composed of 3 copies of TIM8 and 3 copies of TIM13, named soluble 70 kDa complex. Associates with the TIM22 complex, whose core is composed of TIM22 and TIM54. Interacts with the transmembrane regions of multi-pass transmembrane proteins in transit.</text>
</comment>
<dbReference type="VEuPathDB" id="FungiDB:ASPWEDRAFT_75191"/>
<dbReference type="GO" id="GO:0005743">
    <property type="term" value="C:mitochondrial inner membrane"/>
    <property type="evidence" value="ECO:0007669"/>
    <property type="project" value="UniProtKB-SubCell"/>
</dbReference>
<dbReference type="GO" id="GO:0045039">
    <property type="term" value="P:protein insertion into mitochondrial inner membrane"/>
    <property type="evidence" value="ECO:0007669"/>
    <property type="project" value="UniProtKB-ARBA"/>
</dbReference>
<dbReference type="GO" id="GO:0042719">
    <property type="term" value="C:mitochondrial intermembrane space chaperone complex"/>
    <property type="evidence" value="ECO:0007669"/>
    <property type="project" value="UniProtKB-ARBA"/>
</dbReference>
<evidence type="ECO:0000256" key="11">
    <source>
        <dbReference type="ARBA" id="ARBA00023186"/>
    </source>
</evidence>
<proteinExistence type="inferred from homology"/>
<keyword evidence="9 14" id="KW-0496">Mitochondrion</keyword>
<comment type="function">
    <text evidence="12">Mitochondrial intermembrane chaperone that participates in the import and insertion of some multi-pass transmembrane proteins into the mitochondrial inner membrane. Also required for the transfer of beta-barrel precursors from the TOM complex to the sorting and assembly machinery (SAM complex) of the outer membrane. Acts as a chaperone-like protein that protects the hydrophobic precursors from aggregation and guide them through the mitochondrial intermembrane space. The TIM8-TIM13 complex is non essential and only mediates the import of few proteins, while the predominant TIM9-TIM10 70 kDa complex is crucial and mediates the import of much more proteins.</text>
</comment>
<evidence type="ECO:0000256" key="8">
    <source>
        <dbReference type="ARBA" id="ARBA00023010"/>
    </source>
</evidence>
<dbReference type="Gene3D" id="1.10.287.810">
    <property type="entry name" value="Mitochondrial import inner membrane translocase subunit tim13 like domains"/>
    <property type="match status" value="1"/>
</dbReference>
<dbReference type="RefSeq" id="XP_040686030.1">
    <property type="nucleotide sequence ID" value="XM_040839533.1"/>
</dbReference>
<dbReference type="GeneID" id="63755381"/>
<evidence type="ECO:0000256" key="9">
    <source>
        <dbReference type="ARBA" id="ARBA00023128"/>
    </source>
</evidence>
<keyword evidence="5 14" id="KW-0472">Membrane</keyword>
<evidence type="ECO:0000256" key="15">
    <source>
        <dbReference type="SAM" id="MobiDB-lite"/>
    </source>
</evidence>
<keyword evidence="6" id="KW-0862">Zinc</keyword>
<evidence type="ECO:0000256" key="1">
    <source>
        <dbReference type="ARBA" id="ARBA00004137"/>
    </source>
</evidence>
<organism evidence="17 18">
    <name type="scientific">Aspergillus wentii DTO 134E9</name>
    <dbReference type="NCBI Taxonomy" id="1073089"/>
    <lineage>
        <taxon>Eukaryota</taxon>
        <taxon>Fungi</taxon>
        <taxon>Dikarya</taxon>
        <taxon>Ascomycota</taxon>
        <taxon>Pezizomycotina</taxon>
        <taxon>Eurotiomycetes</taxon>
        <taxon>Eurotiomycetidae</taxon>
        <taxon>Eurotiales</taxon>
        <taxon>Aspergillaceae</taxon>
        <taxon>Aspergillus</taxon>
        <taxon>Aspergillus subgen. Cremei</taxon>
    </lineage>
</organism>
<feature type="domain" description="Tim10-like" evidence="16">
    <location>
        <begin position="23"/>
        <end position="84"/>
    </location>
</feature>
<dbReference type="InterPro" id="IPR004217">
    <property type="entry name" value="Tim10-like"/>
</dbReference>
<reference evidence="18" key="1">
    <citation type="journal article" date="2017" name="Genome Biol.">
        <title>Comparative genomics reveals high biological diversity and specific adaptations in the industrially and medically important fungal genus Aspergillus.</title>
        <authorList>
            <person name="de Vries R.P."/>
            <person name="Riley R."/>
            <person name="Wiebenga A."/>
            <person name="Aguilar-Osorio G."/>
            <person name="Amillis S."/>
            <person name="Uchima C.A."/>
            <person name="Anderluh G."/>
            <person name="Asadollahi M."/>
            <person name="Askin M."/>
            <person name="Barry K."/>
            <person name="Battaglia E."/>
            <person name="Bayram O."/>
            <person name="Benocci T."/>
            <person name="Braus-Stromeyer S.A."/>
            <person name="Caldana C."/>
            <person name="Canovas D."/>
            <person name="Cerqueira G.C."/>
            <person name="Chen F."/>
            <person name="Chen W."/>
            <person name="Choi C."/>
            <person name="Clum A."/>
            <person name="Dos Santos R.A."/>
            <person name="Damasio A.R."/>
            <person name="Diallinas G."/>
            <person name="Emri T."/>
            <person name="Fekete E."/>
            <person name="Flipphi M."/>
            <person name="Freyberg S."/>
            <person name="Gallo A."/>
            <person name="Gournas C."/>
            <person name="Habgood R."/>
            <person name="Hainaut M."/>
            <person name="Harispe M.L."/>
            <person name="Henrissat B."/>
            <person name="Hilden K.S."/>
            <person name="Hope R."/>
            <person name="Hossain A."/>
            <person name="Karabika E."/>
            <person name="Karaffa L."/>
            <person name="Karanyi Z."/>
            <person name="Krasevec N."/>
            <person name="Kuo A."/>
            <person name="Kusch H."/>
            <person name="LaButti K."/>
            <person name="Lagendijk E.L."/>
            <person name="Lapidus A."/>
            <person name="Levasseur A."/>
            <person name="Lindquist E."/>
            <person name="Lipzen A."/>
            <person name="Logrieco A.F."/>
            <person name="MacCabe A."/>
            <person name="Maekelae M.R."/>
            <person name="Malavazi I."/>
            <person name="Melin P."/>
            <person name="Meyer V."/>
            <person name="Mielnichuk N."/>
            <person name="Miskei M."/>
            <person name="Molnar A.P."/>
            <person name="Mule G."/>
            <person name="Ngan C.Y."/>
            <person name="Orejas M."/>
            <person name="Orosz E."/>
            <person name="Ouedraogo J.P."/>
            <person name="Overkamp K.M."/>
            <person name="Park H.-S."/>
            <person name="Perrone G."/>
            <person name="Piumi F."/>
            <person name="Punt P.J."/>
            <person name="Ram A.F."/>
            <person name="Ramon A."/>
            <person name="Rauscher S."/>
            <person name="Record E."/>
            <person name="Riano-Pachon D.M."/>
            <person name="Robert V."/>
            <person name="Roehrig J."/>
            <person name="Ruller R."/>
            <person name="Salamov A."/>
            <person name="Salih N.S."/>
            <person name="Samson R.A."/>
            <person name="Sandor E."/>
            <person name="Sanguinetti M."/>
            <person name="Schuetze T."/>
            <person name="Sepcic K."/>
            <person name="Shelest E."/>
            <person name="Sherlock G."/>
            <person name="Sophianopoulou V."/>
            <person name="Squina F.M."/>
            <person name="Sun H."/>
            <person name="Susca A."/>
            <person name="Todd R.B."/>
            <person name="Tsang A."/>
            <person name="Unkles S.E."/>
            <person name="van de Wiele N."/>
            <person name="van Rossen-Uffink D."/>
            <person name="Oliveira J.V."/>
            <person name="Vesth T.C."/>
            <person name="Visser J."/>
            <person name="Yu J.-H."/>
            <person name="Zhou M."/>
            <person name="Andersen M.R."/>
            <person name="Archer D.B."/>
            <person name="Baker S.E."/>
            <person name="Benoit I."/>
            <person name="Brakhage A.A."/>
            <person name="Braus G.H."/>
            <person name="Fischer R."/>
            <person name="Frisvad J.C."/>
            <person name="Goldman G.H."/>
            <person name="Houbraken J."/>
            <person name="Oakley B."/>
            <person name="Pocsi I."/>
            <person name="Scazzocchio C."/>
            <person name="Seiboth B."/>
            <person name="vanKuyk P.A."/>
            <person name="Wortman J."/>
            <person name="Dyer P.S."/>
            <person name="Grigoriev I.V."/>
        </authorList>
    </citation>
    <scope>NUCLEOTIDE SEQUENCE [LARGE SCALE GENOMIC DNA]</scope>
    <source>
        <strain evidence="18">DTO 134E9</strain>
    </source>
</reference>
<keyword evidence="7 14" id="KW-0653">Protein transport</keyword>
<protein>
    <recommendedName>
        <fullName evidence="14">Mitochondrial import inner membrane translocase subunit</fullName>
    </recommendedName>
</protein>
<evidence type="ECO:0000256" key="12">
    <source>
        <dbReference type="ARBA" id="ARBA00025151"/>
    </source>
</evidence>
<dbReference type="EMBL" id="KV878215">
    <property type="protein sequence ID" value="OJJ32353.1"/>
    <property type="molecule type" value="Genomic_DNA"/>
</dbReference>
<evidence type="ECO:0000256" key="5">
    <source>
        <dbReference type="ARBA" id="ARBA00022792"/>
    </source>
</evidence>
<sequence length="107" mass="11541">MALFGSSSSGSSSPEEVKTTIVKQLQQESAMANARALISKVNEHCFEHCIPNPGESISANESTCLSSCMEKYISLWNTTSRTYISRVGKESKKLGGENTIAMNSMAT</sequence>
<evidence type="ECO:0000259" key="16">
    <source>
        <dbReference type="Pfam" id="PF02953"/>
    </source>
</evidence>